<reference evidence="9" key="1">
    <citation type="journal article" date="2020" name="mSystems">
        <title>Genome- and Community-Level Interaction Insights into Carbon Utilization and Element Cycling Functions of Hydrothermarchaeota in Hydrothermal Sediment.</title>
        <authorList>
            <person name="Zhou Z."/>
            <person name="Liu Y."/>
            <person name="Xu W."/>
            <person name="Pan J."/>
            <person name="Luo Z.H."/>
            <person name="Li M."/>
        </authorList>
    </citation>
    <scope>NUCLEOTIDE SEQUENCE [LARGE SCALE GENOMIC DNA]</scope>
    <source>
        <strain evidence="9">HyVt-533</strain>
    </source>
</reference>
<evidence type="ECO:0000313" key="9">
    <source>
        <dbReference type="EMBL" id="HHI97406.1"/>
    </source>
</evidence>
<dbReference type="InterPro" id="IPR038063">
    <property type="entry name" value="Transpep_catalytic_dom"/>
</dbReference>
<name>A0A7V5U2T7_9BACT</name>
<dbReference type="Gene3D" id="2.40.440.10">
    <property type="entry name" value="L,D-transpeptidase catalytic domain-like"/>
    <property type="match status" value="1"/>
</dbReference>
<evidence type="ECO:0000256" key="3">
    <source>
        <dbReference type="ARBA" id="ARBA00022679"/>
    </source>
</evidence>
<dbReference type="Pfam" id="PF03734">
    <property type="entry name" value="YkuD"/>
    <property type="match status" value="1"/>
</dbReference>
<evidence type="ECO:0000259" key="8">
    <source>
        <dbReference type="PROSITE" id="PS52029"/>
    </source>
</evidence>
<evidence type="ECO:0000256" key="7">
    <source>
        <dbReference type="PROSITE-ProRule" id="PRU01373"/>
    </source>
</evidence>
<dbReference type="PANTHER" id="PTHR36699">
    <property type="entry name" value="LD-TRANSPEPTIDASE"/>
    <property type="match status" value="1"/>
</dbReference>
<dbReference type="GO" id="GO:0009252">
    <property type="term" value="P:peptidoglycan biosynthetic process"/>
    <property type="evidence" value="ECO:0007669"/>
    <property type="project" value="UniProtKB-UniPathway"/>
</dbReference>
<keyword evidence="4 7" id="KW-0133">Cell shape</keyword>
<sequence length="311" mass="35783">MTLTFKKEKIGLIVLFNSCFLLFSLLFFRFSLAQDLIIIEKFSRTLYLVRDGQILRAYPVSLGWNPNGPKKVRGDGATPEGIYEIIAKRPSAKYGLFLALDYPNLKDVNLAWWEGRLSYEEYLICIEAAQKKRPNPSCPLGFGIGIHGGGVFREEEGKKIRDWTYGCIALNDADIKELSRLVSLGIPVFIYDLKRPLFEILKNVVFPVEVPGTRLLPWWGEWEFNLKGLVLRASLWENHQGLRRLILFGLESSSKKLLFYYRDDNADGVLSSWERKNSLFHPLWAYDRVQQKILELLPVWVEKKLAHGKGG</sequence>
<accession>A0A7V5U2T7</accession>
<dbReference type="PANTHER" id="PTHR36699:SF1">
    <property type="entry name" value="L,D-TRANSPEPTIDASE YAFK-RELATED"/>
    <property type="match status" value="1"/>
</dbReference>
<comment type="caution">
    <text evidence="9">The sequence shown here is derived from an EMBL/GenBank/DDBJ whole genome shotgun (WGS) entry which is preliminary data.</text>
</comment>
<feature type="domain" description="L,D-TPase catalytic" evidence="8">
    <location>
        <begin position="35"/>
        <end position="191"/>
    </location>
</feature>
<dbReference type="EMBL" id="DROK01000172">
    <property type="protein sequence ID" value="HHI97406.1"/>
    <property type="molecule type" value="Genomic_DNA"/>
</dbReference>
<dbReference type="Proteomes" id="UP000886101">
    <property type="component" value="Unassembled WGS sequence"/>
</dbReference>
<evidence type="ECO:0000256" key="5">
    <source>
        <dbReference type="ARBA" id="ARBA00022984"/>
    </source>
</evidence>
<feature type="active site" description="Proton donor/acceptor" evidence="7">
    <location>
        <position position="147"/>
    </location>
</feature>
<evidence type="ECO:0000256" key="4">
    <source>
        <dbReference type="ARBA" id="ARBA00022960"/>
    </source>
</evidence>
<keyword evidence="5 7" id="KW-0573">Peptidoglycan synthesis</keyword>
<gene>
    <name evidence="9" type="ORF">ENJ96_06100</name>
</gene>
<dbReference type="PROSITE" id="PS52029">
    <property type="entry name" value="LD_TPASE"/>
    <property type="match status" value="1"/>
</dbReference>
<evidence type="ECO:0000256" key="2">
    <source>
        <dbReference type="ARBA" id="ARBA00005992"/>
    </source>
</evidence>
<dbReference type="GO" id="GO:0008360">
    <property type="term" value="P:regulation of cell shape"/>
    <property type="evidence" value="ECO:0007669"/>
    <property type="project" value="UniProtKB-UniRule"/>
</dbReference>
<dbReference type="CDD" id="cd16913">
    <property type="entry name" value="YkuD_like"/>
    <property type="match status" value="1"/>
</dbReference>
<evidence type="ECO:0000256" key="6">
    <source>
        <dbReference type="ARBA" id="ARBA00023316"/>
    </source>
</evidence>
<dbReference type="GO" id="GO:0004180">
    <property type="term" value="F:carboxypeptidase activity"/>
    <property type="evidence" value="ECO:0007669"/>
    <property type="project" value="UniProtKB-ARBA"/>
</dbReference>
<dbReference type="GO" id="GO:0016740">
    <property type="term" value="F:transferase activity"/>
    <property type="evidence" value="ECO:0007669"/>
    <property type="project" value="UniProtKB-KW"/>
</dbReference>
<dbReference type="GO" id="GO:0071555">
    <property type="term" value="P:cell wall organization"/>
    <property type="evidence" value="ECO:0007669"/>
    <property type="project" value="UniProtKB-UniRule"/>
</dbReference>
<dbReference type="UniPathway" id="UPA00219"/>
<feature type="active site" description="Nucleophile" evidence="7">
    <location>
        <position position="167"/>
    </location>
</feature>
<dbReference type="SUPFAM" id="SSF141523">
    <property type="entry name" value="L,D-transpeptidase catalytic domain-like"/>
    <property type="match status" value="1"/>
</dbReference>
<evidence type="ECO:0000256" key="1">
    <source>
        <dbReference type="ARBA" id="ARBA00004752"/>
    </source>
</evidence>
<organism evidence="9">
    <name type="scientific">Thermodesulfatator atlanticus</name>
    <dbReference type="NCBI Taxonomy" id="501497"/>
    <lineage>
        <taxon>Bacteria</taxon>
        <taxon>Pseudomonadati</taxon>
        <taxon>Thermodesulfobacteriota</taxon>
        <taxon>Thermodesulfobacteria</taxon>
        <taxon>Thermodesulfobacteriales</taxon>
        <taxon>Thermodesulfatatoraceae</taxon>
        <taxon>Thermodesulfatator</taxon>
    </lineage>
</organism>
<keyword evidence="3" id="KW-0808">Transferase</keyword>
<proteinExistence type="inferred from homology"/>
<comment type="similarity">
    <text evidence="2">Belongs to the YkuD family.</text>
</comment>
<keyword evidence="6 7" id="KW-0961">Cell wall biogenesis/degradation</keyword>
<dbReference type="InterPro" id="IPR005490">
    <property type="entry name" value="LD_TPept_cat_dom"/>
</dbReference>
<protein>
    <recommendedName>
        <fullName evidence="8">L,D-TPase catalytic domain-containing protein</fullName>
    </recommendedName>
</protein>
<dbReference type="AlphaFoldDB" id="A0A7V5U2T7"/>
<comment type="pathway">
    <text evidence="1 7">Cell wall biogenesis; peptidoglycan biosynthesis.</text>
</comment>